<dbReference type="PANTHER" id="PTHR11390:SF21">
    <property type="entry name" value="DNA TOPOISOMERASE 3-ALPHA"/>
    <property type="match status" value="1"/>
</dbReference>
<dbReference type="Gene3D" id="3.40.50.140">
    <property type="match status" value="1"/>
</dbReference>
<dbReference type="AlphaFoldDB" id="A0A0J1HX35"/>
<evidence type="ECO:0000256" key="1">
    <source>
        <dbReference type="ARBA" id="ARBA00000213"/>
    </source>
</evidence>
<accession>A0A0J1HX35</accession>
<evidence type="ECO:0000256" key="6">
    <source>
        <dbReference type="ARBA" id="ARBA00023029"/>
    </source>
</evidence>
<dbReference type="Proteomes" id="UP000035904">
    <property type="component" value="Unassembled WGS sequence"/>
</dbReference>
<keyword evidence="7" id="KW-0238">DNA-binding</keyword>
<evidence type="ECO:0000256" key="2">
    <source>
        <dbReference type="ARBA" id="ARBA00009446"/>
    </source>
</evidence>
<organism evidence="14 15">
    <name type="scientific">Bacillus anthracis</name>
    <name type="common">anthrax bacterium</name>
    <dbReference type="NCBI Taxonomy" id="1392"/>
    <lineage>
        <taxon>Bacteria</taxon>
        <taxon>Bacillati</taxon>
        <taxon>Bacillota</taxon>
        <taxon>Bacilli</taxon>
        <taxon>Bacillales</taxon>
        <taxon>Bacillaceae</taxon>
        <taxon>Bacillus</taxon>
        <taxon>Bacillus cereus group</taxon>
    </lineage>
</organism>
<reference evidence="14 15" key="1">
    <citation type="submission" date="2015-05" db="EMBL/GenBank/DDBJ databases">
        <title>Whole genome sequence and identification of bacterial endophytes from Costus igneus.</title>
        <authorList>
            <person name="Lee Y.P."/>
            <person name="Gan H.M."/>
            <person name="Eng W."/>
            <person name="Wheatley M.S."/>
            <person name="Caraballo A."/>
            <person name="Polter S."/>
            <person name="Savka M.A."/>
            <person name="Hudson A.O."/>
        </authorList>
    </citation>
    <scope>NUCLEOTIDE SEQUENCE [LARGE SCALE GENOMIC DNA]</scope>
    <source>
        <strain evidence="14 15">RIT375</strain>
    </source>
</reference>
<dbReference type="GO" id="GO:0006310">
    <property type="term" value="P:DNA recombination"/>
    <property type="evidence" value="ECO:0007669"/>
    <property type="project" value="TreeGrafter"/>
</dbReference>
<keyword evidence="5" id="KW-0460">Magnesium</keyword>
<dbReference type="GO" id="GO:0003917">
    <property type="term" value="F:DNA topoisomerase type I (single strand cut, ATP-independent) activity"/>
    <property type="evidence" value="ECO:0007669"/>
    <property type="project" value="UniProtKB-EC"/>
</dbReference>
<keyword evidence="8 14" id="KW-0413">Isomerase</keyword>
<feature type="domain" description="Topo IA-type catalytic" evidence="13">
    <location>
        <begin position="161"/>
        <end position="620"/>
    </location>
</feature>
<proteinExistence type="inferred from homology"/>
<dbReference type="PATRIC" id="fig|1392.242.peg.5549"/>
<comment type="similarity">
    <text evidence="2">Belongs to the type IA topoisomerase family.</text>
</comment>
<evidence type="ECO:0000256" key="8">
    <source>
        <dbReference type="ARBA" id="ARBA00023235"/>
    </source>
</evidence>
<dbReference type="InterPro" id="IPR006171">
    <property type="entry name" value="TOPRIM_dom"/>
</dbReference>
<evidence type="ECO:0000259" key="13">
    <source>
        <dbReference type="PROSITE" id="PS52039"/>
    </source>
</evidence>
<dbReference type="InterPro" id="IPR013825">
    <property type="entry name" value="Topo_IA_cen_sub2"/>
</dbReference>
<dbReference type="InterPro" id="IPR013824">
    <property type="entry name" value="Topo_IA_cen_sub1"/>
</dbReference>
<comment type="catalytic activity">
    <reaction evidence="1">
        <text>ATP-independent breakage of single-stranded DNA, followed by passage and rejoining.</text>
        <dbReference type="EC" id="5.6.2.1"/>
    </reaction>
</comment>
<dbReference type="Pfam" id="PF01131">
    <property type="entry name" value="Topoisom_bac"/>
    <property type="match status" value="1"/>
</dbReference>
<dbReference type="Gene3D" id="1.10.290.10">
    <property type="entry name" value="Topoisomerase I, domain 4"/>
    <property type="match status" value="1"/>
</dbReference>
<dbReference type="CDD" id="cd03362">
    <property type="entry name" value="TOPRIM_TopoIA_TopoIII"/>
    <property type="match status" value="1"/>
</dbReference>
<evidence type="ECO:0000313" key="14">
    <source>
        <dbReference type="EMBL" id="KLV18229.1"/>
    </source>
</evidence>
<dbReference type="InterPro" id="IPR025589">
    <property type="entry name" value="Toprim_C_rpt"/>
</dbReference>
<dbReference type="CDD" id="cd00186">
    <property type="entry name" value="TOP1Ac"/>
    <property type="match status" value="1"/>
</dbReference>
<evidence type="ECO:0000256" key="10">
    <source>
        <dbReference type="ARBA" id="ARBA00031985"/>
    </source>
</evidence>
<dbReference type="NCBIfam" id="TIGR01056">
    <property type="entry name" value="topB"/>
    <property type="match status" value="1"/>
</dbReference>
<dbReference type="Gene3D" id="1.10.460.10">
    <property type="entry name" value="Topoisomerase I, domain 2"/>
    <property type="match status" value="1"/>
</dbReference>
<dbReference type="InterPro" id="IPR000380">
    <property type="entry name" value="Topo_IA"/>
</dbReference>
<dbReference type="Pfam" id="PF13342">
    <property type="entry name" value="Toprim_Crpt"/>
    <property type="match status" value="2"/>
</dbReference>
<dbReference type="SUPFAM" id="SSF56712">
    <property type="entry name" value="Prokaryotic type I DNA topoisomerase"/>
    <property type="match status" value="1"/>
</dbReference>
<evidence type="ECO:0000256" key="4">
    <source>
        <dbReference type="ARBA" id="ARBA00022723"/>
    </source>
</evidence>
<dbReference type="PROSITE" id="PS00396">
    <property type="entry name" value="TOPO_IA_1"/>
    <property type="match status" value="1"/>
</dbReference>
<keyword evidence="4" id="KW-0479">Metal-binding</keyword>
<dbReference type="PANTHER" id="PTHR11390">
    <property type="entry name" value="PROKARYOTIC DNA TOPOISOMERASE"/>
    <property type="match status" value="1"/>
</dbReference>
<dbReference type="RefSeq" id="WP_047956592.1">
    <property type="nucleotide sequence ID" value="NZ_LDPG01000007.1"/>
</dbReference>
<evidence type="ECO:0000256" key="3">
    <source>
        <dbReference type="ARBA" id="ARBA00012891"/>
    </source>
</evidence>
<evidence type="ECO:0000256" key="9">
    <source>
        <dbReference type="ARBA" id="ARBA00030003"/>
    </source>
</evidence>
<name>A0A0J1HX35_BACAN</name>
<dbReference type="GO" id="GO:0006281">
    <property type="term" value="P:DNA repair"/>
    <property type="evidence" value="ECO:0007669"/>
    <property type="project" value="TreeGrafter"/>
</dbReference>
<dbReference type="NCBIfam" id="NF005829">
    <property type="entry name" value="PRK07726.1"/>
    <property type="match status" value="1"/>
</dbReference>
<dbReference type="EMBL" id="LDPG01000007">
    <property type="protein sequence ID" value="KLV18229.1"/>
    <property type="molecule type" value="Genomic_DNA"/>
</dbReference>
<dbReference type="InterPro" id="IPR023405">
    <property type="entry name" value="Topo_IA_core_domain"/>
</dbReference>
<protein>
    <recommendedName>
        <fullName evidence="3">DNA topoisomerase</fullName>
        <ecNumber evidence="3">5.6.2.1</ecNumber>
    </recommendedName>
    <alternativeName>
        <fullName evidence="12">Omega-protein</fullName>
    </alternativeName>
    <alternativeName>
        <fullName evidence="11">Relaxing enzyme</fullName>
    </alternativeName>
    <alternativeName>
        <fullName evidence="9">Swivelase</fullName>
    </alternativeName>
    <alternativeName>
        <fullName evidence="10">Untwisting enzyme</fullName>
    </alternativeName>
</protein>
<dbReference type="Gene3D" id="2.70.20.10">
    <property type="entry name" value="Topoisomerase I, domain 3"/>
    <property type="match status" value="1"/>
</dbReference>
<dbReference type="SMART" id="SM00493">
    <property type="entry name" value="TOPRIM"/>
    <property type="match status" value="1"/>
</dbReference>
<dbReference type="GO" id="GO:0043597">
    <property type="term" value="C:cytoplasmic replication fork"/>
    <property type="evidence" value="ECO:0007669"/>
    <property type="project" value="TreeGrafter"/>
</dbReference>
<dbReference type="GO" id="GO:0046872">
    <property type="term" value="F:metal ion binding"/>
    <property type="evidence" value="ECO:0007669"/>
    <property type="project" value="UniProtKB-KW"/>
</dbReference>
<dbReference type="InterPro" id="IPR013826">
    <property type="entry name" value="Topo_IA_cen_sub3"/>
</dbReference>
<dbReference type="InterPro" id="IPR023406">
    <property type="entry name" value="Topo_IA_AS"/>
</dbReference>
<dbReference type="GO" id="GO:0006265">
    <property type="term" value="P:DNA topological change"/>
    <property type="evidence" value="ECO:0007669"/>
    <property type="project" value="InterPro"/>
</dbReference>
<sequence>MLDEKFLLIAEKPDAAKLMAKPFPHEKKQGYIEVKPNEMMKRGGIISFAFGHLVSLANPEEFDEKYKKWSLDTLPITPDDIPLRPIKGKEKQLKLIKELANRSDIEVIINGCDAGREGENIFISICKYNKINKPMLRLWTSSLAPSSIKSAFKTLKKGEDTMPLYYSAYSRSIADYYVGLSATRAVSLLMKASIESQNSNNVPNLGVWSVGRCQTPLVKLIYDREKEIENFKPEPFWTILADFEILGKRYSGKWINIESNAERFMKKELAEVVVNKIKGHDASVEKVINESETTKPPQLYNLSDLQVKANKLYKLSPKEVLDAAQRLYDNSHISYPRTDSNYITEAEAQGFPEIFNLLSQTDAYTSYFPTPILPGNLTRRFINKRKVSDHHAILPTDILPDLDKLTDKEKKIYDLIVRSVIAAHYEDAIINHSSIITDVNNEKFISKGKVIEKEGWRKVIHIEKEQKKKKEKEDKDIELPKLVENSSGKLVKTNIKEGKTQAKKRYTQGDLISIMKNCGRNIEDKELSKILHATEGIGTEATRSSLIENILDKSYIFIKSNSVYPTPKAMMLIEALGTESAIASPIMTAKWEQALKAIAEGKYSHLDFLQKSKVLTKNLVSNIIDRSKDWNFENEVAQLKELAKIGECPNCGSDIVEYEKFYGCKGYKEHNCKFGVKKTIAKKKISEAQIKKLLKNKKTDVINGFVSNSGSKFNTYLFWNVQKQCVDWGFNAENQESSKKKPGKDTGINCPFCGKEMVEYEKFIGCKGFKDGCEFKIPKKYCGVDLTSQHFEQLVNQGETTQIDGFIYNGKNFSKCLCVKDGKVVFKK</sequence>
<dbReference type="InterPro" id="IPR003601">
    <property type="entry name" value="Topo_IA_2"/>
</dbReference>
<evidence type="ECO:0000256" key="7">
    <source>
        <dbReference type="ARBA" id="ARBA00023125"/>
    </source>
</evidence>
<dbReference type="InterPro" id="IPR034144">
    <property type="entry name" value="TOPRIM_TopoIII"/>
</dbReference>
<dbReference type="InterPro" id="IPR003602">
    <property type="entry name" value="Topo_IA_DNA-bd_dom"/>
</dbReference>
<dbReference type="SMART" id="SM00436">
    <property type="entry name" value="TOP1Bc"/>
    <property type="match status" value="1"/>
</dbReference>
<dbReference type="EC" id="5.6.2.1" evidence="3"/>
<evidence type="ECO:0000256" key="11">
    <source>
        <dbReference type="ARBA" id="ARBA00032235"/>
    </source>
</evidence>
<dbReference type="PROSITE" id="PS52039">
    <property type="entry name" value="TOPO_IA_2"/>
    <property type="match status" value="1"/>
</dbReference>
<dbReference type="InterPro" id="IPR013497">
    <property type="entry name" value="Topo_IA_cen"/>
</dbReference>
<evidence type="ECO:0000256" key="12">
    <source>
        <dbReference type="ARBA" id="ARBA00032877"/>
    </source>
</evidence>
<evidence type="ECO:0000313" key="15">
    <source>
        <dbReference type="Proteomes" id="UP000035904"/>
    </source>
</evidence>
<comment type="caution">
    <text evidence="14">The sequence shown here is derived from an EMBL/GenBank/DDBJ whole genome shotgun (WGS) entry which is preliminary data.</text>
</comment>
<keyword evidence="6" id="KW-0799">Topoisomerase</keyword>
<dbReference type="GO" id="GO:0003677">
    <property type="term" value="F:DNA binding"/>
    <property type="evidence" value="ECO:0007669"/>
    <property type="project" value="UniProtKB-KW"/>
</dbReference>
<dbReference type="SMART" id="SM00437">
    <property type="entry name" value="TOP1Ac"/>
    <property type="match status" value="1"/>
</dbReference>
<dbReference type="InterPro" id="IPR005738">
    <property type="entry name" value="TopoIII"/>
</dbReference>
<evidence type="ECO:0000256" key="5">
    <source>
        <dbReference type="ARBA" id="ARBA00022842"/>
    </source>
</evidence>
<gene>
    <name evidence="14" type="ORF">ABW01_12645</name>
</gene>
<dbReference type="PRINTS" id="PR00417">
    <property type="entry name" value="PRTPISMRASEI"/>
</dbReference>